<dbReference type="EMBL" id="BPLQ01002337">
    <property type="protein sequence ID" value="GIX91799.1"/>
    <property type="molecule type" value="Genomic_DNA"/>
</dbReference>
<proteinExistence type="predicted"/>
<dbReference type="GO" id="GO:0007165">
    <property type="term" value="P:signal transduction"/>
    <property type="evidence" value="ECO:0007669"/>
    <property type="project" value="TreeGrafter"/>
</dbReference>
<gene>
    <name evidence="1" type="primary">AVEN_124399_1</name>
    <name evidence="1" type="ORF">CDAR_5231</name>
</gene>
<dbReference type="SMART" id="SM00710">
    <property type="entry name" value="PbH1"/>
    <property type="match status" value="5"/>
</dbReference>
<dbReference type="Proteomes" id="UP001054837">
    <property type="component" value="Unassembled WGS sequence"/>
</dbReference>
<accession>A0AAV4P798</accession>
<comment type="caution">
    <text evidence="1">The sequence shown here is derived from an EMBL/GenBank/DDBJ whole genome shotgun (WGS) entry which is preliminary data.</text>
</comment>
<keyword evidence="2" id="KW-1185">Reference proteome</keyword>
<evidence type="ECO:0000313" key="1">
    <source>
        <dbReference type="EMBL" id="GIX91799.1"/>
    </source>
</evidence>
<evidence type="ECO:0000313" key="2">
    <source>
        <dbReference type="Proteomes" id="UP001054837"/>
    </source>
</evidence>
<dbReference type="PANTHER" id="PTHR15261:SF4">
    <property type="entry name" value="THROMBOSPONDIN-TYPE LAMININ G DOMAIN AND EAR REPEAT-CONTAINING PROTEIN"/>
    <property type="match status" value="1"/>
</dbReference>
<protein>
    <submittedName>
        <fullName evidence="1">Uncharacterized protein</fullName>
    </submittedName>
</protein>
<dbReference type="PANTHER" id="PTHR15261">
    <property type="entry name" value="THROMBOSPONDIN-TYPE LAMININ G DOMAIN AND EAR REPEAT-CONTAINING"/>
    <property type="match status" value="1"/>
</dbReference>
<name>A0AAV4P798_9ARAC</name>
<organism evidence="1 2">
    <name type="scientific">Caerostris darwini</name>
    <dbReference type="NCBI Taxonomy" id="1538125"/>
    <lineage>
        <taxon>Eukaryota</taxon>
        <taxon>Metazoa</taxon>
        <taxon>Ecdysozoa</taxon>
        <taxon>Arthropoda</taxon>
        <taxon>Chelicerata</taxon>
        <taxon>Arachnida</taxon>
        <taxon>Araneae</taxon>
        <taxon>Araneomorphae</taxon>
        <taxon>Entelegynae</taxon>
        <taxon>Araneoidea</taxon>
        <taxon>Araneidae</taxon>
        <taxon>Caerostris</taxon>
    </lineage>
</organism>
<dbReference type="InterPro" id="IPR006626">
    <property type="entry name" value="PbH1"/>
</dbReference>
<reference evidence="1 2" key="1">
    <citation type="submission" date="2021-06" db="EMBL/GenBank/DDBJ databases">
        <title>Caerostris darwini draft genome.</title>
        <authorList>
            <person name="Kono N."/>
            <person name="Arakawa K."/>
        </authorList>
    </citation>
    <scope>NUCLEOTIDE SEQUENCE [LARGE SCALE GENOMIC DNA]</scope>
</reference>
<sequence length="2098" mass="233612">MFTLACLGESQFELDFSEDITSVVTDSAKLKEPIKSNRNDTISLIRFIYFVKIVISRLLIFFYAEEVFPTMAWLIFLLFSSNIASMLGQTEINELNKDTILQEFEAELQEEALKVLRQHMNDMSQVPQAPSYNAPQTFMRSFIPGTGVGNREELIIDSINRVSALSNSNYTQWRYKRFNNTDYILGVKERSIVLYKFDSSSDDLLDFLQYPGIFNFNEGHWSVIKDVAIFTRSIKRTMALYVAILTEGPKTSLIHIYEIIRDQGISVSLIDLGITPSTGQLEVKKMAFVESQFGSSLVVLINNPNESKLIFQQRGSSELNHYIEVHYPEAVDLVTFTIHGHGYLAATSDTMCDIFKLDKYAQNYRHFDRISPPHGDLVDLEYFRLGFHHYLAVAGRSQQYLYIWKSGEFALTQAFNGYDVGQLYSSTLPTCRDDVILFLISDATVSVYVYNGKTDKFVSSDTAVPPAFLVSPGSVASYTHKSKLKLIFQNGEDLEAFIIETSLEPVRNPFLVAEENISNYMKRIQQMLENQATQLQNIKDVLNNAVRTNGDQYITAFQTFNKLHSIQEASVKIEQTTYVEWEDADLTLEQYRQGTEQLEARVTELETLVGDIQKVIPDIVRIDEDAEIIGRKVFVGDVSGSSISAYAVNLQTVAGINVTQLQKEIYRLDKPQKIQGTLTFEQPLRINGNLDIDGTINGIDISKDVMTTNTDQTSYANMIFKNKVIVQEDVIISGKVNDIDVSEEVVTLGGSHNITGLKNFQNGIVAGSVETMLLDGVDINFLVNNALTKSTDQEVFGVKTFSGGLVTSNIILKGYLNGYDVAELAKDIVRIDKPAVITGHKTFLQDVYMENTLTVDGTVNGLNIPDDLFLTDVAQTITGEKKFTGTVTAHNVIVEGTVDGLVIPGDIVTLSGDEEVSATLYFTEGINVEGSIVASGLVDGVNIVEVAKQALKSNETYTFKDAVFYGPVTITDNLIIGGTVNGIHMDKLVGDIVFNDDKDIVIESEKYFKKVVAKTVNLEHMISGYNITEDFMKVHGDQYISGTKTFKKPVTFKSITTKDGMIGGLNVTELYEQRIHLEIEDEIVHDVEFSDHVIVEDNLIVHGTVGGLRIPEDIVLKNSKTPISNKIFTKKVTVENLMVNGDAEVSGLFGGVNLTEFYHNRVTLSGEDVLEADVWIGNSTVETVEVSGLVNGVDIVEFANNVMSKTKEQEVFAEKIFTGDVIVEGPIITSEGINGVKLSDINDRAFKLSGENYVTEHFQFQDVTMDNIAVTGLINGLNLTYLAEDSLKKSYPHQHVTGLTTFESGFHVNGDIEADTVNGLYIPRDILLKSLPQTITGEFTVGTLNVAGDVHVEKLVNGLDLSEISSQIAQTEKETVIESDVTFLEPIHISEDVTVTGVVNGIDLKRISESLLLKDGDQLITGNKVLRGNVTIRGDIDLEYVNGMNWKAFLNDIVRIDVPQVIQSHKTFTMETEINNAFVGEANIGMINGKNLEEFLNDVVFIDVPTRITGHKEFRRDAEITGNLNADLINGLRLKEDVITVACDEKSPPQIITGEKTFDQLTVYGDIHVNGLVNSNNLFNLYQDTLLTEGDQTVLGTKTLKEVNFLGNVFPETVNGMKLQRDLVTLHTDQIIEGPLAFDGDVFVGKDLWVHGLINGINLTKMAEEAVYLHTNETIEGNYVFQNVIAGGDVVVEGLVNNINLPAFDRNVDNFWRDTSQSLQIMDKHSRDSCDLADYLQDVLSKSYFILDGFVLHQEFDYPASFLQIKSAQEIALVHLSEPSGATAVFHAWNVSSYNFSPFGEQTTRFAKILVQKIGSSEVIVSVGIQAKDSVVNVNGDTSGVPGGFKDAAILSTEPEQIIIALLFPAKGACDVYRVTSDLSRPNLNVESYDTAIVGKEATSIALFKIENAIHLAVSRFYDSHYAGGFNKIYIKINEGWQHLQNIATFGSSCVKHFFYHNYHYLAFTNNAPVYETREPKSIKIYRNAGYDSQSFILFQKIIFDDAKGMEIFEYGDLSDLHLTVWNETRIQVYRLQGESGFKDSFTINGKCIKDVKVIEEYGEVYLIVGQQNLKNDEPVSSVLYKGVTKGVKYSPQKFQYC</sequence>